<dbReference type="Proteomes" id="UP000182658">
    <property type="component" value="Unassembled WGS sequence"/>
</dbReference>
<feature type="compositionally biased region" description="Basic and acidic residues" evidence="2">
    <location>
        <begin position="388"/>
        <end position="402"/>
    </location>
</feature>
<feature type="compositionally biased region" description="Basic and acidic residues" evidence="2">
    <location>
        <begin position="369"/>
        <end position="379"/>
    </location>
</feature>
<evidence type="ECO:0000313" key="3">
    <source>
        <dbReference type="EMBL" id="OIW35156.1"/>
    </source>
</evidence>
<dbReference type="Pfam" id="PF08580">
    <property type="entry name" value="KAR9"/>
    <property type="match status" value="1"/>
</dbReference>
<feature type="compositionally biased region" description="Polar residues" evidence="2">
    <location>
        <begin position="1024"/>
        <end position="1049"/>
    </location>
</feature>
<dbReference type="InParanoid" id="A0A1J7K0B7"/>
<feature type="compositionally biased region" description="Polar residues" evidence="2">
    <location>
        <begin position="131"/>
        <end position="143"/>
    </location>
</feature>
<dbReference type="GO" id="GO:0005816">
    <property type="term" value="C:spindle pole body"/>
    <property type="evidence" value="ECO:0007669"/>
    <property type="project" value="TreeGrafter"/>
</dbReference>
<feature type="compositionally biased region" description="Polar residues" evidence="2">
    <location>
        <begin position="930"/>
        <end position="942"/>
    </location>
</feature>
<feature type="compositionally biased region" description="Polar residues" evidence="2">
    <location>
        <begin position="317"/>
        <end position="335"/>
    </location>
</feature>
<feature type="compositionally biased region" description="Low complexity" evidence="2">
    <location>
        <begin position="89"/>
        <end position="98"/>
    </location>
</feature>
<feature type="compositionally biased region" description="Polar residues" evidence="2">
    <location>
        <begin position="1154"/>
        <end position="1163"/>
    </location>
</feature>
<keyword evidence="1" id="KW-0175">Coiled coil</keyword>
<dbReference type="GO" id="GO:0005938">
    <property type="term" value="C:cell cortex"/>
    <property type="evidence" value="ECO:0007669"/>
    <property type="project" value="TreeGrafter"/>
</dbReference>
<reference evidence="3 4" key="1">
    <citation type="submission" date="2016-10" db="EMBL/GenBank/DDBJ databases">
        <title>Draft genome sequence of Coniochaeta ligniaria NRRL30616, a lignocellulolytic fungus for bioabatement of inhibitors in plant biomass hydrolysates.</title>
        <authorList>
            <consortium name="DOE Joint Genome Institute"/>
            <person name="Jimenez D.J."/>
            <person name="Hector R.E."/>
            <person name="Riley R."/>
            <person name="Sun H."/>
            <person name="Grigoriev I.V."/>
            <person name="Van Elsas J.D."/>
            <person name="Nichols N.N."/>
        </authorList>
    </citation>
    <scope>NUCLEOTIDE SEQUENCE [LARGE SCALE GENOMIC DNA]</scope>
    <source>
        <strain evidence="3 4">NRRL 30616</strain>
    </source>
</reference>
<evidence type="ECO:0000313" key="4">
    <source>
        <dbReference type="Proteomes" id="UP000182658"/>
    </source>
</evidence>
<feature type="region of interest" description="Disordered" evidence="2">
    <location>
        <begin position="286"/>
        <end position="346"/>
    </location>
</feature>
<feature type="region of interest" description="Disordered" evidence="2">
    <location>
        <begin position="194"/>
        <end position="252"/>
    </location>
</feature>
<dbReference type="EMBL" id="KV875093">
    <property type="protein sequence ID" value="OIW35156.1"/>
    <property type="molecule type" value="Genomic_DNA"/>
</dbReference>
<dbReference type="PANTHER" id="PTHR37271:SF1">
    <property type="entry name" value="KARYOGAMY PROTEIN KAR9"/>
    <property type="match status" value="1"/>
</dbReference>
<feature type="compositionally biased region" description="Low complexity" evidence="2">
    <location>
        <begin position="1132"/>
        <end position="1151"/>
    </location>
</feature>
<feature type="region of interest" description="Disordered" evidence="2">
    <location>
        <begin position="882"/>
        <end position="1197"/>
    </location>
</feature>
<feature type="compositionally biased region" description="Low complexity" evidence="2">
    <location>
        <begin position="216"/>
        <end position="238"/>
    </location>
</feature>
<dbReference type="AlphaFoldDB" id="A0A1J7K0B7"/>
<dbReference type="GO" id="GO:0030473">
    <property type="term" value="P:nuclear migration along microtubule"/>
    <property type="evidence" value="ECO:0007669"/>
    <property type="project" value="TreeGrafter"/>
</dbReference>
<name>A0A1J7K0B7_9PEZI</name>
<dbReference type="GO" id="GO:0031578">
    <property type="term" value="P:mitotic spindle orientation checkpoint signaling"/>
    <property type="evidence" value="ECO:0007669"/>
    <property type="project" value="TreeGrafter"/>
</dbReference>
<evidence type="ECO:0000256" key="1">
    <source>
        <dbReference type="SAM" id="Coils"/>
    </source>
</evidence>
<feature type="compositionally biased region" description="Polar residues" evidence="2">
    <location>
        <begin position="887"/>
        <end position="919"/>
    </location>
</feature>
<organism evidence="3 4">
    <name type="scientific">Coniochaeta ligniaria NRRL 30616</name>
    <dbReference type="NCBI Taxonomy" id="1408157"/>
    <lineage>
        <taxon>Eukaryota</taxon>
        <taxon>Fungi</taxon>
        <taxon>Dikarya</taxon>
        <taxon>Ascomycota</taxon>
        <taxon>Pezizomycotina</taxon>
        <taxon>Sordariomycetes</taxon>
        <taxon>Sordariomycetidae</taxon>
        <taxon>Coniochaetales</taxon>
        <taxon>Coniochaetaceae</taxon>
        <taxon>Coniochaeta</taxon>
    </lineage>
</organism>
<dbReference type="GO" id="GO:0043332">
    <property type="term" value="C:mating projection tip"/>
    <property type="evidence" value="ECO:0007669"/>
    <property type="project" value="TreeGrafter"/>
</dbReference>
<dbReference type="PANTHER" id="PTHR37271">
    <property type="entry name" value="KARYOGAMY PROTEIN KAR9"/>
    <property type="match status" value="1"/>
</dbReference>
<feature type="coiled-coil region" evidence="1">
    <location>
        <begin position="737"/>
        <end position="764"/>
    </location>
</feature>
<accession>A0A1J7K0B7</accession>
<feature type="compositionally biased region" description="Pro residues" evidence="2">
    <location>
        <begin position="239"/>
        <end position="248"/>
    </location>
</feature>
<sequence>MSSSYPKRTLCDGIQAKASAVGNDFQATIPTLPRTSVLAARASVHRQGSPTFPAAGPCPVVVYTAIDSDDQLLLPTSSPQQTKLDDRQPSSSGQGPIPSKCPEPLARGLTGQELQHPAESCEVQEELRRGTASQGSTKLNYRQQSERPTGHNDDNNQHDPLQQRHHEPVLTFSAVPDQLFQLPFASLDNNTALATPVNHHHHNNTAGRSKSSTPKSPANDNSPTSNTPSITTTISSTPPAHPPQPRKPSPGLAARLKALGFGSTRSKSPPPPASSDRVGRLPEEQIRRLDQGHQSSTSNPVVERRGRPWKGIARIPSRSSLKPSNLSNRTNSQDVDTCDGPLVTDGDGDAIADSKLDFLPEIQATKPLDMDTHKYRLPDHTNGNGVKVQRETREEHLARDTRPPQSDDVPPPPPAKDTPPMTTPNNGPQQPDVFNPDSESYFNPLGLQRPGSIYTLSRASFANQLAQLTSLQLPDAESLSSKVSAIPTAQAATRALIGAAEQIRGWIYKATEVIGGLESEDDVEWAAAGGREGVEEVENAIVRFEELINVYVSAIEELQSRRDIAHVSTDDLNRAVAQMEGIMDEWTTIRRTLHSVKGQVEIAMEWEELWNNVLGDIQNEMEELIRLVFEMEERRHKSILAVANGDGVDLGDLETIVEETPPAAARLQAANNRFSLPAFPASPSSPSPGATPTISQDDSSLLSLFARMQPLRASLDFLPMRLSVFEARAEQIFPTACEELEMRRSGLDASYRKLEKDAESLRKELGEDRWVIVFRGAGRQAQKMYESVERSVSRLKEAVDAGMHLTNQPMMSKKIENYDAKKTHYGPAIERVLAIIDKGVKDRLTVNGEILRLNAEMQAKWEELKDRMSEVDITLEELQTDKKSQQLRDSISSMLSNDRSTVGSGHETPGSSPPSSVIMQSLGFPKPVSTLKTTKQRSTSGGSHLPQPASRRLSSLPTPANQITRKPLAQRMSTVGAPSREGSATPTASRGIPRPNSVVGNRPRWNGSTNTADVDTGHNFKPLTLTTPSPYAKTTPNTVRSASSLTPASSKLPMRSPLSRASSASPMPEGTPSKPAHSKLSFRERLTSPGPVTNQTLAKPPPRLASQSSMSALANRRASMQPPRPLEESPDATPRPASSLAASSRRTSLLPQPRSKTTVTGRESPQAVAGARFAMRQNSSSSSDARAREAARQRWRP</sequence>
<dbReference type="GO" id="GO:0051293">
    <property type="term" value="P:establishment of spindle localization"/>
    <property type="evidence" value="ECO:0007669"/>
    <property type="project" value="TreeGrafter"/>
</dbReference>
<feature type="region of interest" description="Disordered" evidence="2">
    <location>
        <begin position="369"/>
        <end position="445"/>
    </location>
</feature>
<dbReference type="OrthoDB" id="5559380at2759"/>
<gene>
    <name evidence="3" type="ORF">CONLIGDRAFT_676095</name>
</gene>
<feature type="compositionally biased region" description="Basic and acidic residues" evidence="2">
    <location>
        <begin position="1185"/>
        <end position="1197"/>
    </location>
</feature>
<feature type="compositionally biased region" description="Polar residues" evidence="2">
    <location>
        <begin position="204"/>
        <end position="215"/>
    </location>
</feature>
<feature type="compositionally biased region" description="Low complexity" evidence="2">
    <location>
        <begin position="1052"/>
        <end position="1068"/>
    </location>
</feature>
<feature type="compositionally biased region" description="Low complexity" evidence="2">
    <location>
        <begin position="1174"/>
        <end position="1184"/>
    </location>
</feature>
<protein>
    <submittedName>
        <fullName evidence="3">KAR9-domain-containing protein</fullName>
    </submittedName>
</protein>
<feature type="region of interest" description="Disordered" evidence="2">
    <location>
        <begin position="72"/>
        <end position="161"/>
    </location>
</feature>
<evidence type="ECO:0000256" key="2">
    <source>
        <dbReference type="SAM" id="MobiDB-lite"/>
    </source>
</evidence>
<dbReference type="STRING" id="1408157.A0A1J7K0B7"/>
<proteinExistence type="predicted"/>
<feature type="compositionally biased region" description="Polar residues" evidence="2">
    <location>
        <begin position="952"/>
        <end position="964"/>
    </location>
</feature>
<keyword evidence="4" id="KW-1185">Reference proteome</keyword>
<feature type="compositionally biased region" description="Basic and acidic residues" evidence="2">
    <location>
        <begin position="144"/>
        <end position="161"/>
    </location>
</feature>
<dbReference type="InterPro" id="IPR013889">
    <property type="entry name" value="Karyogamy_KAR9"/>
</dbReference>